<reference evidence="1 2" key="1">
    <citation type="submission" date="2017-10" db="EMBL/GenBank/DDBJ databases">
        <title>Comparative genomics between pathogenic Norcardia.</title>
        <authorList>
            <person name="Zeng L."/>
        </authorList>
    </citation>
    <scope>NUCLEOTIDE SEQUENCE [LARGE SCALE GENOMIC DNA]</scope>
    <source>
        <strain evidence="1 2">NC_YFY_NT001</strain>
    </source>
</reference>
<proteinExistence type="predicted"/>
<evidence type="ECO:0000313" key="2">
    <source>
        <dbReference type="Proteomes" id="UP000221961"/>
    </source>
</evidence>
<accession>A0A291RJV8</accession>
<name>A0A291RJV8_9NOCA</name>
<evidence type="ECO:0000313" key="1">
    <source>
        <dbReference type="EMBL" id="ATL67454.1"/>
    </source>
</evidence>
<gene>
    <name evidence="1" type="ORF">CRH09_15865</name>
</gene>
<sequence length="130" mass="13989">MPAKSGVYIGATATELRGSDPLDKAAGVISQKALFHRRGDITLTDSVLTLSAWGDGGDLTLRPKDITSLSRTYTELYGRFIGGLLNSGKPLILQTVAAGTLYLLIDRSELLETTKNGEWARAITAWLDAH</sequence>
<dbReference type="AlphaFoldDB" id="A0A291RJV8"/>
<dbReference type="EMBL" id="CP023778">
    <property type="protein sequence ID" value="ATL67454.1"/>
    <property type="molecule type" value="Genomic_DNA"/>
</dbReference>
<dbReference type="Proteomes" id="UP000221961">
    <property type="component" value="Chromosome"/>
</dbReference>
<dbReference type="KEGG" id="ntp:CRH09_15865"/>
<organism evidence="1 2">
    <name type="scientific">Nocardia terpenica</name>
    <dbReference type="NCBI Taxonomy" id="455432"/>
    <lineage>
        <taxon>Bacteria</taxon>
        <taxon>Bacillati</taxon>
        <taxon>Actinomycetota</taxon>
        <taxon>Actinomycetes</taxon>
        <taxon>Mycobacteriales</taxon>
        <taxon>Nocardiaceae</taxon>
        <taxon>Nocardia</taxon>
    </lineage>
</organism>
<dbReference type="RefSeq" id="WP_098694593.1">
    <property type="nucleotide sequence ID" value="NZ_CP023778.1"/>
</dbReference>
<dbReference type="GeneID" id="88358855"/>
<protein>
    <submittedName>
        <fullName evidence="1">Uncharacterized protein</fullName>
    </submittedName>
</protein>